<organism evidence="6">
    <name type="scientific">Accumulibacter regalis</name>
    <dbReference type="NCBI Taxonomy" id="522306"/>
    <lineage>
        <taxon>Bacteria</taxon>
        <taxon>Pseudomonadati</taxon>
        <taxon>Pseudomonadota</taxon>
        <taxon>Betaproteobacteria</taxon>
        <taxon>Candidatus Accumulibacter</taxon>
    </lineage>
</organism>
<reference evidence="6" key="1">
    <citation type="submission" date="2009-08" db="EMBL/GenBank/DDBJ databases">
        <authorList>
            <consortium name="US DOE Joint Genome Institute"/>
            <person name="Lucas S."/>
            <person name="Copeland A."/>
            <person name="Lapidus A."/>
            <person name="Glavina del Rio T."/>
            <person name="Dalin E."/>
            <person name="Tice H."/>
            <person name="Bruce D."/>
            <person name="Barry K."/>
            <person name="Pitluck S."/>
            <person name="Lowry S."/>
            <person name="Larimer F."/>
            <person name="Land M."/>
            <person name="Hauser L."/>
            <person name="Kyrpides N."/>
            <person name="Ivanova N."/>
            <person name="McMahon K.D."/>
            <person name="Hugenholtz P."/>
        </authorList>
    </citation>
    <scope>NUCLEOTIDE SEQUENCE</scope>
    <source>
        <strain evidence="6">UW-1</strain>
    </source>
</reference>
<reference evidence="6" key="2">
    <citation type="submission" date="2009-09" db="EMBL/GenBank/DDBJ databases">
        <title>Complete sequence of chromosome of Candidatus Accumulibacter phosphatis clade IIA str. UW-1.</title>
        <authorList>
            <consortium name="US DOE Joint Genome Institute"/>
            <person name="Martin H.G."/>
            <person name="Ivanova N."/>
            <person name="Kunin V."/>
            <person name="Warnecke F."/>
            <person name="Barry K."/>
            <person name="He S."/>
            <person name="Salamov A."/>
            <person name="Szeto E."/>
            <person name="Dalin E."/>
            <person name="Pangilinan J.L."/>
            <person name="Lapidus A."/>
            <person name="Lowry S."/>
            <person name="Kyrpides N.C."/>
            <person name="McMahon K.D."/>
            <person name="Hugenholtz P."/>
        </authorList>
    </citation>
    <scope>NUCLEOTIDE SEQUENCE [LARGE SCALE GENOMIC DNA]</scope>
    <source>
        <strain evidence="6">UW-1</strain>
    </source>
</reference>
<feature type="domain" description="PNPLA" evidence="5">
    <location>
        <begin position="21"/>
        <end position="242"/>
    </location>
</feature>
<evidence type="ECO:0000256" key="2">
    <source>
        <dbReference type="ARBA" id="ARBA00022963"/>
    </source>
</evidence>
<dbReference type="GO" id="GO:0016042">
    <property type="term" value="P:lipid catabolic process"/>
    <property type="evidence" value="ECO:0007669"/>
    <property type="project" value="UniProtKB-UniRule"/>
</dbReference>
<dbReference type="OrthoDB" id="9798773at2"/>
<evidence type="ECO:0000256" key="3">
    <source>
        <dbReference type="ARBA" id="ARBA00023098"/>
    </source>
</evidence>
<dbReference type="Gene3D" id="3.40.1090.10">
    <property type="entry name" value="Cytosolic phospholipase A2 catalytic domain"/>
    <property type="match status" value="1"/>
</dbReference>
<dbReference type="Pfam" id="PF01734">
    <property type="entry name" value="Patatin"/>
    <property type="match status" value="1"/>
</dbReference>
<name>C7RP35_ACCRE</name>
<dbReference type="InterPro" id="IPR016035">
    <property type="entry name" value="Acyl_Trfase/lysoPLipase"/>
</dbReference>
<evidence type="ECO:0000313" key="6">
    <source>
        <dbReference type="EMBL" id="ACV35517.1"/>
    </source>
</evidence>
<proteinExistence type="predicted"/>
<keyword evidence="3 4" id="KW-0443">Lipid metabolism</keyword>
<feature type="short sequence motif" description="GXSXG" evidence="4">
    <location>
        <begin position="61"/>
        <end position="65"/>
    </location>
</feature>
<dbReference type="InterPro" id="IPR050301">
    <property type="entry name" value="NTE"/>
</dbReference>
<dbReference type="eggNOG" id="COG1752">
    <property type="taxonomic scope" value="Bacteria"/>
</dbReference>
<accession>C7RP35</accession>
<dbReference type="SUPFAM" id="SSF52151">
    <property type="entry name" value="FabD/lysophospholipase-like"/>
    <property type="match status" value="1"/>
</dbReference>
<dbReference type="PANTHER" id="PTHR14226:SF57">
    <property type="entry name" value="BLR7027 PROTEIN"/>
    <property type="match status" value="1"/>
</dbReference>
<keyword evidence="2 4" id="KW-0442">Lipid degradation</keyword>
<comment type="caution">
    <text evidence="4">Lacks conserved residue(s) required for the propagation of feature annotation.</text>
</comment>
<evidence type="ECO:0000256" key="1">
    <source>
        <dbReference type="ARBA" id="ARBA00022801"/>
    </source>
</evidence>
<feature type="active site" description="Proton acceptor" evidence="4">
    <location>
        <position position="229"/>
    </location>
</feature>
<gene>
    <name evidence="6" type="ordered locus">CAP2UW1_2226</name>
</gene>
<dbReference type="EMBL" id="CP001715">
    <property type="protein sequence ID" value="ACV35517.1"/>
    <property type="molecule type" value="Genomic_DNA"/>
</dbReference>
<feature type="active site" description="Nucleophile" evidence="4">
    <location>
        <position position="63"/>
    </location>
</feature>
<dbReference type="AlphaFoldDB" id="C7RP35"/>
<evidence type="ECO:0000259" key="5">
    <source>
        <dbReference type="PROSITE" id="PS51635"/>
    </source>
</evidence>
<dbReference type="GO" id="GO:0016787">
    <property type="term" value="F:hydrolase activity"/>
    <property type="evidence" value="ECO:0007669"/>
    <property type="project" value="UniProtKB-UniRule"/>
</dbReference>
<protein>
    <submittedName>
        <fullName evidence="6">Patatin</fullName>
    </submittedName>
</protein>
<keyword evidence="1 4" id="KW-0378">Hydrolase</keyword>
<dbReference type="PROSITE" id="PS51635">
    <property type="entry name" value="PNPLA"/>
    <property type="match status" value="1"/>
</dbReference>
<dbReference type="InterPro" id="IPR002641">
    <property type="entry name" value="PNPLA_dom"/>
</dbReference>
<dbReference type="KEGG" id="app:CAP2UW1_2226"/>
<dbReference type="HOGENOM" id="CLU_042893_0_0_4"/>
<dbReference type="PANTHER" id="PTHR14226">
    <property type="entry name" value="NEUROPATHY TARGET ESTERASE/SWISS CHEESE D.MELANOGASTER"/>
    <property type="match status" value="1"/>
</dbReference>
<sequence>MSLATIIHAGMRHYEQPNLALVLMGGGARTAYQVGVLRALGNMLQAQPGRARRFPFQILIGTSAGAINAAFLAAHALEGLQAFEQLAEFWGRLRSSDVYRLTAPRWLAFSRVSLALGLSRHVQARGALLDNTPLAEMLGRGISLDNIEKALRSRSIDALAVTGSSYTSGVHWTFCQTASREGFQPWTRPGRRAEFQPLTIAHLMASSAIPFLFPATPLTVEGRQEHFGDGSMRQITPLSPAMHLGAQKILVIGVGQPERPGFAVAPAGIPGRGPSLGSMAGHVMASVFHDTLQADVEQARRVADTINGLPQEAVSAMNYKAIDVLAMAPTESLDALAQQSTGELPTAIRQALAALGMLKGGGGALASYLLFEQGFIQSLMAMGERDAMARADELLELVLGN</sequence>
<evidence type="ECO:0000256" key="4">
    <source>
        <dbReference type="PROSITE-ProRule" id="PRU01161"/>
    </source>
</evidence>